<feature type="transmembrane region" description="Helical" evidence="3">
    <location>
        <begin position="451"/>
        <end position="470"/>
    </location>
</feature>
<dbReference type="SUPFAM" id="SSF158911">
    <property type="entry name" value="NEAT domain-like"/>
    <property type="match status" value="2"/>
</dbReference>
<name>A0A6A7K494_9FIRM</name>
<comment type="caution">
    <text evidence="5">The sequence shown here is derived from an EMBL/GenBank/DDBJ whole genome shotgun (WGS) entry which is preliminary data.</text>
</comment>
<sequence length="475" mass="52092">MIKKLLGFTLALLILLGSEWSSSSLVFASEELKEGMYNVPVQLYHETNDSLSMAAAVLKSDGRIEVSGEKTTLYVSFQSANIMGITGYLREASYFASSADYTAYKGGDIDKIKSPQVISTYEAEGKDYPEEISMEISGNEEYVYIIMGVDPIGMTAGARIKIDYINIDKVEPTEIQLNTVEKSIEVGDVFTIQATVLPNNAVDKEIAWSSDNNAVATVDANGKVIGVGEGTATITATTENGLESTCKVTVIQNEVDSSIIEDGRYEIQVYLWHATADQPSMANISFNHTAIMDIKDGVRTLSFSTHPMKLGTIEAVLHTFQYKDMDGNYQFAEIIAYENGGLPSAFRFVLPSEEEFIDVKVDPQVEQMGNQVLDARLKLDYSTLEKVEDDKALDGNTDTIDGTPEIPEEQLNEKEEEQLNDGKDVVEAVDQTTTESSVKKVQNPKTGDSGIMIQIALLFLSAFAIVALCIKEKVN</sequence>
<evidence type="ECO:0000256" key="1">
    <source>
        <dbReference type="ARBA" id="ARBA00004196"/>
    </source>
</evidence>
<dbReference type="GO" id="GO:0030313">
    <property type="term" value="C:cell envelope"/>
    <property type="evidence" value="ECO:0007669"/>
    <property type="project" value="UniProtKB-SubCell"/>
</dbReference>
<keyword evidence="6" id="KW-1185">Reference proteome</keyword>
<evidence type="ECO:0000256" key="2">
    <source>
        <dbReference type="ARBA" id="ARBA00022729"/>
    </source>
</evidence>
<dbReference type="Proteomes" id="UP000440004">
    <property type="component" value="Unassembled WGS sequence"/>
</dbReference>
<feature type="domain" description="NEAT" evidence="4">
    <location>
        <begin position="260"/>
        <end position="395"/>
    </location>
</feature>
<dbReference type="AlphaFoldDB" id="A0A6A7K494"/>
<comment type="subcellular location">
    <subcellularLocation>
        <location evidence="1">Cell envelope</location>
    </subcellularLocation>
</comment>
<dbReference type="RefSeq" id="WP_152800571.1">
    <property type="nucleotide sequence ID" value="NZ_WHNX01000001.1"/>
</dbReference>
<dbReference type="InterPro" id="IPR003343">
    <property type="entry name" value="Big_2"/>
</dbReference>
<dbReference type="SMART" id="SM00635">
    <property type="entry name" value="BID_2"/>
    <property type="match status" value="1"/>
</dbReference>
<dbReference type="Pfam" id="PF05031">
    <property type="entry name" value="NEAT"/>
    <property type="match status" value="1"/>
</dbReference>
<dbReference type="InterPro" id="IPR006635">
    <property type="entry name" value="NEAT_dom"/>
</dbReference>
<gene>
    <name evidence="5" type="ORF">GC105_00420</name>
</gene>
<evidence type="ECO:0000313" key="5">
    <source>
        <dbReference type="EMBL" id="MPW24259.1"/>
    </source>
</evidence>
<dbReference type="EMBL" id="WHNX01000001">
    <property type="protein sequence ID" value="MPW24259.1"/>
    <property type="molecule type" value="Genomic_DNA"/>
</dbReference>
<keyword evidence="3" id="KW-1133">Transmembrane helix</keyword>
<organism evidence="5 6">
    <name type="scientific">Alkalibaculum sporogenes</name>
    <dbReference type="NCBI Taxonomy" id="2655001"/>
    <lineage>
        <taxon>Bacteria</taxon>
        <taxon>Bacillati</taxon>
        <taxon>Bacillota</taxon>
        <taxon>Clostridia</taxon>
        <taxon>Eubacteriales</taxon>
        <taxon>Eubacteriaceae</taxon>
        <taxon>Alkalibaculum</taxon>
    </lineage>
</organism>
<evidence type="ECO:0000259" key="4">
    <source>
        <dbReference type="PROSITE" id="PS50978"/>
    </source>
</evidence>
<reference evidence="5 6" key="1">
    <citation type="submission" date="2019-10" db="EMBL/GenBank/DDBJ databases">
        <title>Alkalibaculum tamaniensis sp.nov., a new alkaliphilic acetogen, isolated on methoxylated aromatics from a mud volcano.</title>
        <authorList>
            <person name="Khomyakova M.A."/>
            <person name="Merkel A.Y."/>
            <person name="Bonch-Osmolovskaya E.A."/>
            <person name="Slobodkin A.I."/>
        </authorList>
    </citation>
    <scope>NUCLEOTIDE SEQUENCE [LARGE SCALE GENOMIC DNA]</scope>
    <source>
        <strain evidence="5 6">M08DMB</strain>
    </source>
</reference>
<keyword evidence="3" id="KW-0472">Membrane</keyword>
<protein>
    <recommendedName>
        <fullName evidence="4">NEAT domain-containing protein</fullName>
    </recommendedName>
</protein>
<proteinExistence type="predicted"/>
<dbReference type="Gene3D" id="2.60.40.1080">
    <property type="match status" value="1"/>
</dbReference>
<dbReference type="Gene3D" id="2.60.40.1850">
    <property type="match status" value="2"/>
</dbReference>
<keyword evidence="3" id="KW-0812">Transmembrane</keyword>
<dbReference type="SUPFAM" id="SSF49373">
    <property type="entry name" value="Invasin/intimin cell-adhesion fragments"/>
    <property type="match status" value="1"/>
</dbReference>
<evidence type="ECO:0000256" key="3">
    <source>
        <dbReference type="SAM" id="Phobius"/>
    </source>
</evidence>
<dbReference type="PROSITE" id="PS50978">
    <property type="entry name" value="NEAT"/>
    <property type="match status" value="2"/>
</dbReference>
<dbReference type="InterPro" id="IPR008964">
    <property type="entry name" value="Invasin/intimin_cell_adhesion"/>
</dbReference>
<keyword evidence="2" id="KW-0732">Signal</keyword>
<accession>A0A6A7K494</accession>
<evidence type="ECO:0000313" key="6">
    <source>
        <dbReference type="Proteomes" id="UP000440004"/>
    </source>
</evidence>
<dbReference type="InterPro" id="IPR037250">
    <property type="entry name" value="NEAT_dom_sf"/>
</dbReference>
<feature type="domain" description="NEAT" evidence="4">
    <location>
        <begin position="32"/>
        <end position="180"/>
    </location>
</feature>
<dbReference type="Pfam" id="PF02368">
    <property type="entry name" value="Big_2"/>
    <property type="match status" value="1"/>
</dbReference>